<dbReference type="EMBL" id="KV744814">
    <property type="protein sequence ID" value="OCK85708.1"/>
    <property type="molecule type" value="Genomic_DNA"/>
</dbReference>
<feature type="compositionally biased region" description="Polar residues" evidence="1">
    <location>
        <begin position="320"/>
        <end position="353"/>
    </location>
</feature>
<sequence length="925" mass="101642">MPSAQSMASALNTMLSVISSDDGSPLSSGRHTRDMQQDSTCRLLFNPFNLYIITNILNSIVSSQIIRFPIQYQFFRVSYVRSSSARHILKVSYNVTISTFACFVLLMPSGKRAKKKYAENRKARTLRKSGAGGESSSRFASEAPEASARNDQATSSTDAIAVQHDALEQPASPRATHANVSERRNPRIQQRYFQSAYGRLKCWLPWGFNPIATLNAAVLNFSAIAILRAFNRSAASAQVASTDSANTGRDAGPILITPQALLSNLPNSRETLSSHKNAVEKTDAEIFAATEPAAPPQVVDSDPAVIPVRSERVVRPNAATLENDTNGSTVDYTATQSQVERPDSDQTGTSPSSHLGLPPITTTRPTPIPTPVRTDTPTGVSVELLEPYGSSTRPRIEKDPENSCGLATQDVLEEMAREASEGAGLYSKVDKRRVVAEGLLDGRGDSTTCNVPTEPAPATMDAGGSFGPRESIPADEEEELQAFSLKSFLQGRDRSSTTPNIPAVQCPGAVGAGGYLSPYKLTPPDKDEELQAFSSESSLQDQNHSSATSDMSTIPALGTVRAGRNSAPHVSSLPLEMPLAEGQFQASRLSLSRSVEDGHLAKSGVPTRPLPGILTTTASYVPPCPLPQWCEPDEETPEEHPRVDPLSPYERHANSHHERPPDFSSYNPPGLFDPPRPYGNDCSQQRNRNNGAVNGSWNENCQQRDQNSRAVQRNLNNNSQRCRENGDRRQCSPYNNSQQRIVQRQAQLQHRYRQRDVNGNPPQVNPSILTPEVPDFKSSQVHVPQLTKESPNLNPSDVDPIIPMQEVSEEDVIVNAIWYIPHHGYLPPPPNGPFLMHSLLRYLNFPYKEPNQLIPSPMPPLPRPDTLHSRYTMTFLDLPREARRRGYFRGLSRCSMRVKRKMGFEERRYGGVKKKVNAGSGCGKM</sequence>
<feature type="compositionally biased region" description="Low complexity" evidence="1">
    <location>
        <begin position="738"/>
        <end position="749"/>
    </location>
</feature>
<reference evidence="2 3" key="1">
    <citation type="journal article" date="2016" name="Nat. Commun.">
        <title>Ectomycorrhizal ecology is imprinted in the genome of the dominant symbiotic fungus Cenococcum geophilum.</title>
        <authorList>
            <consortium name="DOE Joint Genome Institute"/>
            <person name="Peter M."/>
            <person name="Kohler A."/>
            <person name="Ohm R.A."/>
            <person name="Kuo A."/>
            <person name="Krutzmann J."/>
            <person name="Morin E."/>
            <person name="Arend M."/>
            <person name="Barry K.W."/>
            <person name="Binder M."/>
            <person name="Choi C."/>
            <person name="Clum A."/>
            <person name="Copeland A."/>
            <person name="Grisel N."/>
            <person name="Haridas S."/>
            <person name="Kipfer T."/>
            <person name="LaButti K."/>
            <person name="Lindquist E."/>
            <person name="Lipzen A."/>
            <person name="Maire R."/>
            <person name="Meier B."/>
            <person name="Mihaltcheva S."/>
            <person name="Molinier V."/>
            <person name="Murat C."/>
            <person name="Poggeler S."/>
            <person name="Quandt C.A."/>
            <person name="Sperisen C."/>
            <person name="Tritt A."/>
            <person name="Tisserant E."/>
            <person name="Crous P.W."/>
            <person name="Henrissat B."/>
            <person name="Nehls U."/>
            <person name="Egli S."/>
            <person name="Spatafora J.W."/>
            <person name="Grigoriev I.V."/>
            <person name="Martin F.M."/>
        </authorList>
    </citation>
    <scope>NUCLEOTIDE SEQUENCE [LARGE SCALE GENOMIC DNA]</scope>
    <source>
        <strain evidence="2 3">CBS 459.81</strain>
    </source>
</reference>
<evidence type="ECO:0000256" key="1">
    <source>
        <dbReference type="SAM" id="MobiDB-lite"/>
    </source>
</evidence>
<evidence type="ECO:0000313" key="3">
    <source>
        <dbReference type="Proteomes" id="UP000250266"/>
    </source>
</evidence>
<feature type="compositionally biased region" description="Basic and acidic residues" evidence="1">
    <location>
        <begin position="721"/>
        <end position="730"/>
    </location>
</feature>
<accession>A0A8E2ELI3</accession>
<name>A0A8E2ELI3_9PEZI</name>
<feature type="region of interest" description="Disordered" evidence="1">
    <location>
        <begin position="316"/>
        <end position="378"/>
    </location>
</feature>
<feature type="region of interest" description="Disordered" evidence="1">
    <location>
        <begin position="629"/>
        <end position="798"/>
    </location>
</feature>
<feature type="compositionally biased region" description="Low complexity" evidence="1">
    <location>
        <begin position="358"/>
        <end position="378"/>
    </location>
</feature>
<organism evidence="2 3">
    <name type="scientific">Lepidopterella palustris CBS 459.81</name>
    <dbReference type="NCBI Taxonomy" id="1314670"/>
    <lineage>
        <taxon>Eukaryota</taxon>
        <taxon>Fungi</taxon>
        <taxon>Dikarya</taxon>
        <taxon>Ascomycota</taxon>
        <taxon>Pezizomycotina</taxon>
        <taxon>Dothideomycetes</taxon>
        <taxon>Pleosporomycetidae</taxon>
        <taxon>Mytilinidiales</taxon>
        <taxon>Argynnaceae</taxon>
        <taxon>Lepidopterella</taxon>
    </lineage>
</organism>
<feature type="region of interest" description="Disordered" evidence="1">
    <location>
        <begin position="116"/>
        <end position="155"/>
    </location>
</feature>
<feature type="compositionally biased region" description="Basic and acidic residues" evidence="1">
    <location>
        <begin position="638"/>
        <end position="661"/>
    </location>
</feature>
<feature type="compositionally biased region" description="Polar residues" evidence="1">
    <location>
        <begin position="681"/>
        <end position="720"/>
    </location>
</feature>
<dbReference type="Proteomes" id="UP000250266">
    <property type="component" value="Unassembled WGS sequence"/>
</dbReference>
<evidence type="ECO:0000313" key="2">
    <source>
        <dbReference type="EMBL" id="OCK85708.1"/>
    </source>
</evidence>
<protein>
    <submittedName>
        <fullName evidence="2">Uncharacterized protein</fullName>
    </submittedName>
</protein>
<feature type="compositionally biased region" description="Polar residues" evidence="1">
    <location>
        <begin position="777"/>
        <end position="795"/>
    </location>
</feature>
<feature type="region of interest" description="Disordered" evidence="1">
    <location>
        <begin position="517"/>
        <end position="551"/>
    </location>
</feature>
<feature type="compositionally biased region" description="Polar residues" evidence="1">
    <location>
        <begin position="532"/>
        <end position="551"/>
    </location>
</feature>
<dbReference type="AlphaFoldDB" id="A0A8E2ELI3"/>
<keyword evidence="3" id="KW-1185">Reference proteome</keyword>
<feature type="region of interest" description="Disordered" evidence="1">
    <location>
        <begin position="445"/>
        <end position="465"/>
    </location>
</feature>
<gene>
    <name evidence="2" type="ORF">K432DRAFT_388349</name>
</gene>
<proteinExistence type="predicted"/>